<organism evidence="1">
    <name type="scientific">marine sediment metagenome</name>
    <dbReference type="NCBI Taxonomy" id="412755"/>
    <lineage>
        <taxon>unclassified sequences</taxon>
        <taxon>metagenomes</taxon>
        <taxon>ecological metagenomes</taxon>
    </lineage>
</organism>
<name>A0A0F9LHC4_9ZZZZ</name>
<accession>A0A0F9LHC4</accession>
<reference evidence="1" key="1">
    <citation type="journal article" date="2015" name="Nature">
        <title>Complex archaea that bridge the gap between prokaryotes and eukaryotes.</title>
        <authorList>
            <person name="Spang A."/>
            <person name="Saw J.H."/>
            <person name="Jorgensen S.L."/>
            <person name="Zaremba-Niedzwiedzka K."/>
            <person name="Martijn J."/>
            <person name="Lind A.E."/>
            <person name="van Eijk R."/>
            <person name="Schleper C."/>
            <person name="Guy L."/>
            <person name="Ettema T.J."/>
        </authorList>
    </citation>
    <scope>NUCLEOTIDE SEQUENCE</scope>
</reference>
<dbReference type="EMBL" id="LAZR01011053">
    <property type="protein sequence ID" value="KKM63695.1"/>
    <property type="molecule type" value="Genomic_DNA"/>
</dbReference>
<proteinExistence type="predicted"/>
<comment type="caution">
    <text evidence="1">The sequence shown here is derived from an EMBL/GenBank/DDBJ whole genome shotgun (WGS) entry which is preliminary data.</text>
</comment>
<evidence type="ECO:0000313" key="1">
    <source>
        <dbReference type="EMBL" id="KKM63695.1"/>
    </source>
</evidence>
<gene>
    <name evidence="1" type="ORF">LCGC14_1508880</name>
</gene>
<sequence>MPKLPIGDIGPCVVIWDYEGTPLTVGPYLGTISLRMTDSVSDVQEEGYGDAPVDAVFAGSVVELDIPMARSTLLQLVGTIGYVDMGSLSASGKVLTLKNMAGCDMYAYAKQIVIAPICNNVPDTDPNTWTLLYKCHPWRDFELTWDRSGQRVHMVKFKIFPNQDSGYCGEYGTEGMESGSTAIEGICA</sequence>
<protein>
    <submittedName>
        <fullName evidence="1">Uncharacterized protein</fullName>
    </submittedName>
</protein>
<dbReference type="AlphaFoldDB" id="A0A0F9LHC4"/>